<comment type="caution">
    <text evidence="1">The sequence shown here is derived from an EMBL/GenBank/DDBJ whole genome shotgun (WGS) entry which is preliminary data.</text>
</comment>
<organism evidence="1 2">
    <name type="scientific">Acidiluteibacter ferrifornacis</name>
    <dbReference type="NCBI Taxonomy" id="2692424"/>
    <lineage>
        <taxon>Bacteria</taxon>
        <taxon>Pseudomonadati</taxon>
        <taxon>Bacteroidota</taxon>
        <taxon>Flavobacteriia</taxon>
        <taxon>Flavobacteriales</taxon>
        <taxon>Cryomorphaceae</taxon>
        <taxon>Acidiluteibacter</taxon>
    </lineage>
</organism>
<keyword evidence="2" id="KW-1185">Reference proteome</keyword>
<protein>
    <submittedName>
        <fullName evidence="1">Uncharacterized protein</fullName>
    </submittedName>
</protein>
<evidence type="ECO:0000313" key="2">
    <source>
        <dbReference type="Proteomes" id="UP000470771"/>
    </source>
</evidence>
<accession>A0A6N9NI67</accession>
<dbReference type="AlphaFoldDB" id="A0A6N9NI67"/>
<reference evidence="1 2" key="1">
    <citation type="submission" date="2019-12" db="EMBL/GenBank/DDBJ databases">
        <authorList>
            <person name="Zhao J."/>
        </authorList>
    </citation>
    <scope>NUCLEOTIDE SEQUENCE [LARGE SCALE GENOMIC DNA]</scope>
    <source>
        <strain evidence="1 2">S-15</strain>
    </source>
</reference>
<gene>
    <name evidence="1" type="ORF">GQN54_02130</name>
</gene>
<name>A0A6N9NI67_9FLAO</name>
<sequence length="62" mass="7141">MLVPTPGHEKNLVIDVATADNRINTIALYQRTPTVIRPLSYVRYPTKQLMLKGWMVFDNNLI</sequence>
<dbReference type="RefSeq" id="WP_160631482.1">
    <property type="nucleotide sequence ID" value="NZ_WWNE01000003.1"/>
</dbReference>
<dbReference type="Proteomes" id="UP000470771">
    <property type="component" value="Unassembled WGS sequence"/>
</dbReference>
<dbReference type="EMBL" id="WWNE01000003">
    <property type="protein sequence ID" value="NBG64897.1"/>
    <property type="molecule type" value="Genomic_DNA"/>
</dbReference>
<proteinExistence type="predicted"/>
<evidence type="ECO:0000313" key="1">
    <source>
        <dbReference type="EMBL" id="NBG64897.1"/>
    </source>
</evidence>